<comment type="caution">
    <text evidence="1">The sequence shown here is derived from an EMBL/GenBank/DDBJ whole genome shotgun (WGS) entry which is preliminary data.</text>
</comment>
<dbReference type="InterPro" id="IPR021352">
    <property type="entry name" value="DUF2971"/>
</dbReference>
<reference evidence="1 2" key="1">
    <citation type="submission" date="2022-01" db="EMBL/GenBank/DDBJ databases">
        <title>Paraglaciecola sp. G1-23.</title>
        <authorList>
            <person name="Jin M.S."/>
            <person name="Han D.M."/>
            <person name="Kim H.M."/>
            <person name="Jeon C.O."/>
        </authorList>
    </citation>
    <scope>NUCLEOTIDE SEQUENCE [LARGE SCALE GENOMIC DNA]</scope>
    <source>
        <strain evidence="1 2">G1-23</strain>
    </source>
</reference>
<evidence type="ECO:0000313" key="2">
    <source>
        <dbReference type="Proteomes" id="UP001521137"/>
    </source>
</evidence>
<protein>
    <submittedName>
        <fullName evidence="1">Uncharacterized protein</fullName>
    </submittedName>
</protein>
<dbReference type="Proteomes" id="UP001521137">
    <property type="component" value="Unassembled WGS sequence"/>
</dbReference>
<gene>
    <name evidence="1" type="ORF">L0668_14705</name>
</gene>
<dbReference type="EMBL" id="JAKGAS010000008">
    <property type="protein sequence ID" value="MCF2949367.1"/>
    <property type="molecule type" value="Genomic_DNA"/>
</dbReference>
<accession>A0ABS9DAE4</accession>
<dbReference type="Pfam" id="PF11185">
    <property type="entry name" value="DUF2971"/>
    <property type="match status" value="1"/>
</dbReference>
<evidence type="ECO:0000313" key="1">
    <source>
        <dbReference type="EMBL" id="MCF2949367.1"/>
    </source>
</evidence>
<keyword evidence="2" id="KW-1185">Reference proteome</keyword>
<organism evidence="1 2">
    <name type="scientific">Paraglaciecola algarum</name>
    <dbReference type="NCBI Taxonomy" id="3050085"/>
    <lineage>
        <taxon>Bacteria</taxon>
        <taxon>Pseudomonadati</taxon>
        <taxon>Pseudomonadota</taxon>
        <taxon>Gammaproteobacteria</taxon>
        <taxon>Alteromonadales</taxon>
        <taxon>Alteromonadaceae</taxon>
        <taxon>Paraglaciecola</taxon>
    </lineage>
</organism>
<sequence>MAMWLLYSKNKDCIRIKTTKEKLVKAAEQFGKRNHWSKHVKSPEKTPILLSRPLVDDVKYVSFEEISEKIKKKYKEINENILSGKCTKELDAKSVIPIREASFLKNKAYFHEQELRASFILRFKNNYPYEKWKSEIETESTIDHMLGGIFVSEHNTNDFPNIFKIEIPDDFIDSICFDPRLPLYIKEDMLIIIQSVWPDVIVEESYVFGNKFKTHDFSLPT</sequence>
<dbReference type="RefSeq" id="WP_235313468.1">
    <property type="nucleotide sequence ID" value="NZ_JAKGAS010000008.1"/>
</dbReference>
<proteinExistence type="predicted"/>
<name>A0ABS9DAE4_9ALTE</name>